<dbReference type="Gene3D" id="1.10.10.2570">
    <property type="match status" value="1"/>
</dbReference>
<evidence type="ECO:0000256" key="6">
    <source>
        <dbReference type="ARBA" id="ARBA00023006"/>
    </source>
</evidence>
<dbReference type="GO" id="GO:0015031">
    <property type="term" value="P:protein transport"/>
    <property type="evidence" value="ECO:0007669"/>
    <property type="project" value="UniProtKB-KW"/>
</dbReference>
<dbReference type="InterPro" id="IPR040666">
    <property type="entry name" value="Atg29_N"/>
</dbReference>
<accession>A0A060TG02</accession>
<evidence type="ECO:0000256" key="1">
    <source>
        <dbReference type="ARBA" id="ARBA00004329"/>
    </source>
</evidence>
<organism evidence="10">
    <name type="scientific">Blastobotrys adeninivorans</name>
    <name type="common">Yeast</name>
    <name type="synonym">Arxula adeninivorans</name>
    <dbReference type="NCBI Taxonomy" id="409370"/>
    <lineage>
        <taxon>Eukaryota</taxon>
        <taxon>Fungi</taxon>
        <taxon>Dikarya</taxon>
        <taxon>Ascomycota</taxon>
        <taxon>Saccharomycotina</taxon>
        <taxon>Dipodascomycetes</taxon>
        <taxon>Dipodascales</taxon>
        <taxon>Trichomonascaceae</taxon>
        <taxon>Blastobotrys</taxon>
    </lineage>
</organism>
<evidence type="ECO:0000256" key="5">
    <source>
        <dbReference type="ARBA" id="ARBA00022927"/>
    </source>
</evidence>
<evidence type="ECO:0000313" key="10">
    <source>
        <dbReference type="EMBL" id="CDP37772.1"/>
    </source>
</evidence>
<dbReference type="Pfam" id="PF18388">
    <property type="entry name" value="ATG29_N"/>
    <property type="match status" value="1"/>
</dbReference>
<evidence type="ECO:0000256" key="8">
    <source>
        <dbReference type="SAM" id="MobiDB-lite"/>
    </source>
</evidence>
<feature type="compositionally biased region" description="Basic and acidic residues" evidence="8">
    <location>
        <begin position="219"/>
        <end position="231"/>
    </location>
</feature>
<comment type="similarity">
    <text evidence="2">Belongs to the ATG29 family.</text>
</comment>
<feature type="compositionally biased region" description="Basic and acidic residues" evidence="8">
    <location>
        <begin position="191"/>
        <end position="203"/>
    </location>
</feature>
<evidence type="ECO:0000259" key="9">
    <source>
        <dbReference type="Pfam" id="PF18388"/>
    </source>
</evidence>
<proteinExistence type="inferred from homology"/>
<reference evidence="10" key="2">
    <citation type="submission" date="2014-06" db="EMBL/GenBank/DDBJ databases">
        <title>The complete genome of Blastobotrys (Arxula) adeninivorans LS3 - a yeast of biotechnological interest.</title>
        <authorList>
            <person name="Kunze G."/>
            <person name="Gaillardin C."/>
            <person name="Czernicka M."/>
            <person name="Durrens P."/>
            <person name="Martin T."/>
            <person name="Boer E."/>
            <person name="Gabaldon T."/>
            <person name="Cruz J."/>
            <person name="Talla E."/>
            <person name="Marck C."/>
            <person name="Goffeau A."/>
            <person name="Barbe V."/>
            <person name="Baret P."/>
            <person name="Baronian K."/>
            <person name="Beier S."/>
            <person name="Bleykasten C."/>
            <person name="Bode R."/>
            <person name="Casaregola S."/>
            <person name="Despons L."/>
            <person name="Fairhead C."/>
            <person name="Giersberg M."/>
            <person name="Gierski P."/>
            <person name="Hahnel U."/>
            <person name="Hartmann A."/>
            <person name="Jankowska D."/>
            <person name="Jubin C."/>
            <person name="Jung P."/>
            <person name="Lafontaine I."/>
            <person name="Leh-Louis V."/>
            <person name="Lemaire M."/>
            <person name="Marcet-Houben M."/>
            <person name="Mascher M."/>
            <person name="Morel G."/>
            <person name="Richard G.-F."/>
            <person name="Riechen J."/>
            <person name="Sacerdot C."/>
            <person name="Sarkar A."/>
            <person name="Savel G."/>
            <person name="Schacherer J."/>
            <person name="Sherman D."/>
            <person name="Straub M.-L."/>
            <person name="Stein N."/>
            <person name="Thierry A."/>
            <person name="Trautwein-Schult A."/>
            <person name="Westhof E."/>
            <person name="Worch S."/>
            <person name="Dujon B."/>
            <person name="Souciet J.-L."/>
            <person name="Wincker P."/>
            <person name="Scholz U."/>
            <person name="Neuveglise N."/>
        </authorList>
    </citation>
    <scope>NUCLEOTIDE SEQUENCE</scope>
    <source>
        <strain evidence="10">LS3</strain>
    </source>
</reference>
<dbReference type="InterPro" id="IPR039113">
    <property type="entry name" value="ATG29"/>
</dbReference>
<dbReference type="PANTHER" id="PTHR40012">
    <property type="entry name" value="AUTOPHAGY-RELATED PROTEIN 29"/>
    <property type="match status" value="1"/>
</dbReference>
<comment type="subcellular location">
    <subcellularLocation>
        <location evidence="1">Preautophagosomal structure</location>
    </subcellularLocation>
</comment>
<feature type="compositionally biased region" description="Low complexity" evidence="8">
    <location>
        <begin position="111"/>
        <end position="132"/>
    </location>
</feature>
<dbReference type="GO" id="GO:0000045">
    <property type="term" value="P:autophagosome assembly"/>
    <property type="evidence" value="ECO:0007669"/>
    <property type="project" value="InterPro"/>
</dbReference>
<keyword evidence="6" id="KW-0072">Autophagy</keyword>
<protein>
    <recommendedName>
        <fullName evidence="3">Autophagy-related protein 29</fullName>
    </recommendedName>
</protein>
<sequence>MPEGQRVTVYLRFPFSRNGFQDPPEAHWDKQKEKSLWEYLSASNNRADINWTQLARQFQVSTPFILQQAAWLYERELEQVRAQMQKVKVHDGAEGYKNSGDKLKEPTEPVESPGPEAATGAGTGTGSSSFESVQPYLSRRAGSREASPQIHSSPSSNNSFYEGTQRPLLSQSRFVDQDEEEYEPAFAPTVERPKIASKEDKQSESSFTDLSETSVSKSALEEAILREMDRQ</sequence>
<name>A0A060TG02_BLAAD</name>
<feature type="compositionally biased region" description="Polar residues" evidence="8">
    <location>
        <begin position="149"/>
        <end position="174"/>
    </location>
</feature>
<dbReference type="InterPro" id="IPR039362">
    <property type="entry name" value="ATG29_sf"/>
</dbReference>
<dbReference type="EMBL" id="HG937694">
    <property type="protein sequence ID" value="CDP37772.1"/>
    <property type="molecule type" value="Genomic_DNA"/>
</dbReference>
<keyword evidence="5" id="KW-0653">Protein transport</keyword>
<keyword evidence="4" id="KW-0813">Transport</keyword>
<feature type="region of interest" description="Disordered" evidence="8">
    <location>
        <begin position="91"/>
        <end position="231"/>
    </location>
</feature>
<reference evidence="10" key="1">
    <citation type="submission" date="2014-02" db="EMBL/GenBank/DDBJ databases">
        <authorList>
            <person name="Genoscope - CEA"/>
        </authorList>
    </citation>
    <scope>NUCLEOTIDE SEQUENCE</scope>
    <source>
        <strain evidence="10">LS3</strain>
    </source>
</reference>
<dbReference type="PANTHER" id="PTHR40012:SF1">
    <property type="entry name" value="AUTOPHAGY-RELATED PROTEIN 29"/>
    <property type="match status" value="1"/>
</dbReference>
<evidence type="ECO:0000256" key="7">
    <source>
        <dbReference type="ARBA" id="ARBA00060351"/>
    </source>
</evidence>
<comment type="function">
    <text evidence="7">Plays a role in autophagy. Functions at the preautophagosomal structure (PAS) in order to form normal autophagosomes under starvation conditions. Also plays a role in mitophagy and regulation of filamentous growth.</text>
</comment>
<feature type="compositionally biased region" description="Polar residues" evidence="8">
    <location>
        <begin position="204"/>
        <end position="217"/>
    </location>
</feature>
<gene>
    <name evidence="10" type="ORF">GNLVRS02_ARAD1D19096g</name>
</gene>
<dbReference type="FunFam" id="1.10.10.2570:FF:000001">
    <property type="entry name" value="Autophagy-related protein 29"/>
    <property type="match status" value="1"/>
</dbReference>
<dbReference type="GO" id="GO:0000407">
    <property type="term" value="C:phagophore assembly site"/>
    <property type="evidence" value="ECO:0007669"/>
    <property type="project" value="UniProtKB-SubCell"/>
</dbReference>
<feature type="domain" description="Atg29 N-terminal" evidence="9">
    <location>
        <begin position="7"/>
        <end position="60"/>
    </location>
</feature>
<evidence type="ECO:0000256" key="4">
    <source>
        <dbReference type="ARBA" id="ARBA00022448"/>
    </source>
</evidence>
<dbReference type="AlphaFoldDB" id="A0A060TG02"/>
<evidence type="ECO:0000256" key="3">
    <source>
        <dbReference type="ARBA" id="ARBA00013784"/>
    </source>
</evidence>
<feature type="compositionally biased region" description="Basic and acidic residues" evidence="8">
    <location>
        <begin position="91"/>
        <end position="107"/>
    </location>
</feature>
<evidence type="ECO:0000256" key="2">
    <source>
        <dbReference type="ARBA" id="ARBA00010082"/>
    </source>
</evidence>